<evidence type="ECO:0000313" key="6">
    <source>
        <dbReference type="EMBL" id="KAH7088296.1"/>
    </source>
</evidence>
<dbReference type="InterPro" id="IPR036428">
    <property type="entry name" value="PCD_sf"/>
</dbReference>
<dbReference type="PANTHER" id="PTHR12599:SF0">
    <property type="entry name" value="PTERIN-4-ALPHA-CARBINOLAMINE DEHYDRATASE"/>
    <property type="match status" value="1"/>
</dbReference>
<reference evidence="6" key="1">
    <citation type="journal article" date="2021" name="Nat. Commun.">
        <title>Genetic determinants of endophytism in the Arabidopsis root mycobiome.</title>
        <authorList>
            <person name="Mesny F."/>
            <person name="Miyauchi S."/>
            <person name="Thiergart T."/>
            <person name="Pickel B."/>
            <person name="Atanasova L."/>
            <person name="Karlsson M."/>
            <person name="Huettel B."/>
            <person name="Barry K.W."/>
            <person name="Haridas S."/>
            <person name="Chen C."/>
            <person name="Bauer D."/>
            <person name="Andreopoulos W."/>
            <person name="Pangilinan J."/>
            <person name="LaButti K."/>
            <person name="Riley R."/>
            <person name="Lipzen A."/>
            <person name="Clum A."/>
            <person name="Drula E."/>
            <person name="Henrissat B."/>
            <person name="Kohler A."/>
            <person name="Grigoriev I.V."/>
            <person name="Martin F.M."/>
            <person name="Hacquard S."/>
        </authorList>
    </citation>
    <scope>NUCLEOTIDE SEQUENCE</scope>
    <source>
        <strain evidence="6">MPI-SDFR-AT-0120</strain>
    </source>
</reference>
<dbReference type="AlphaFoldDB" id="A0A8K0R883"/>
<evidence type="ECO:0000256" key="5">
    <source>
        <dbReference type="ARBA" id="ARBA00030497"/>
    </source>
</evidence>
<dbReference type="GO" id="GO:0008124">
    <property type="term" value="F:4-alpha-hydroxytetrahydrobiopterin dehydratase activity"/>
    <property type="evidence" value="ECO:0007669"/>
    <property type="project" value="UniProtKB-EC"/>
</dbReference>
<organism evidence="6 7">
    <name type="scientific">Paraphoma chrysanthemicola</name>
    <dbReference type="NCBI Taxonomy" id="798071"/>
    <lineage>
        <taxon>Eukaryota</taxon>
        <taxon>Fungi</taxon>
        <taxon>Dikarya</taxon>
        <taxon>Ascomycota</taxon>
        <taxon>Pezizomycotina</taxon>
        <taxon>Dothideomycetes</taxon>
        <taxon>Pleosporomycetidae</taxon>
        <taxon>Pleosporales</taxon>
        <taxon>Pleosporineae</taxon>
        <taxon>Phaeosphaeriaceae</taxon>
        <taxon>Paraphoma</taxon>
    </lineage>
</organism>
<protein>
    <recommendedName>
        <fullName evidence="3">4a-hydroxytetrahydrobiopterin dehydratase</fullName>
        <ecNumber evidence="3">4.2.1.96</ecNumber>
    </recommendedName>
    <alternativeName>
        <fullName evidence="5">4-alpha-hydroxy-tetrahydropterin dehydratase</fullName>
    </alternativeName>
</protein>
<keyword evidence="7" id="KW-1185">Reference proteome</keyword>
<dbReference type="InterPro" id="IPR001533">
    <property type="entry name" value="Pterin_deHydtase"/>
</dbReference>
<name>A0A8K0R883_9PLEO</name>
<dbReference type="EC" id="4.2.1.96" evidence="3"/>
<comment type="caution">
    <text evidence="6">The sequence shown here is derived from an EMBL/GenBank/DDBJ whole genome shotgun (WGS) entry which is preliminary data.</text>
</comment>
<dbReference type="GO" id="GO:0006729">
    <property type="term" value="P:tetrahydrobiopterin biosynthetic process"/>
    <property type="evidence" value="ECO:0007669"/>
    <property type="project" value="InterPro"/>
</dbReference>
<comment type="similarity">
    <text evidence="2">Belongs to the pterin-4-alpha-carbinolamine dehydratase family.</text>
</comment>
<sequence length="264" mass="29599">MRSVALHRSARQLHSSDSIIQRLLCNLLVRVYCVTCWCLTRVIHRREGLAQETAVLHLPGCLTNINHHPGPPHRVLAAIMKLQYLPSTVLQALPSHKPLCEGLCRTKPILVVKGHMRLRPGRHVAFPSAHGPTICVKSFSRAQANFSTSPRQACPTTNSNIIFSAGQPEDLPDRASKLLSSWSLSASKKGITRQYTFSSFSKAWTFMTKVAEECKTKKHHPSWSNLYNVVNIEWTTHKPEGLSIKDIEMAEYCDRTAEEIGLKS</sequence>
<dbReference type="Pfam" id="PF01329">
    <property type="entry name" value="Pterin_4a"/>
    <property type="match status" value="1"/>
</dbReference>
<dbReference type="EMBL" id="JAGMVJ010000008">
    <property type="protein sequence ID" value="KAH7088296.1"/>
    <property type="molecule type" value="Genomic_DNA"/>
</dbReference>
<dbReference type="PANTHER" id="PTHR12599">
    <property type="entry name" value="PTERIN-4-ALPHA-CARBINOLAMINE DEHYDRATASE"/>
    <property type="match status" value="1"/>
</dbReference>
<proteinExistence type="inferred from homology"/>
<evidence type="ECO:0000256" key="4">
    <source>
        <dbReference type="ARBA" id="ARBA00023239"/>
    </source>
</evidence>
<dbReference type="OrthoDB" id="277398at2759"/>
<evidence type="ECO:0000256" key="2">
    <source>
        <dbReference type="ARBA" id="ARBA00006472"/>
    </source>
</evidence>
<gene>
    <name evidence="6" type="ORF">FB567DRAFT_335256</name>
</gene>
<keyword evidence="4" id="KW-0456">Lyase</keyword>
<evidence type="ECO:0000256" key="3">
    <source>
        <dbReference type="ARBA" id="ARBA00013252"/>
    </source>
</evidence>
<comment type="catalytic activity">
    <reaction evidence="1">
        <text>(4aS,6R)-4a-hydroxy-L-erythro-5,6,7,8-tetrahydrobiopterin = (6R)-L-erythro-6,7-dihydrobiopterin + H2O</text>
        <dbReference type="Rhea" id="RHEA:11920"/>
        <dbReference type="ChEBI" id="CHEBI:15377"/>
        <dbReference type="ChEBI" id="CHEBI:15642"/>
        <dbReference type="ChEBI" id="CHEBI:43120"/>
        <dbReference type="EC" id="4.2.1.96"/>
    </reaction>
</comment>
<dbReference type="Gene3D" id="3.30.1360.20">
    <property type="entry name" value="Transcriptional coactivator/pterin dehydratase"/>
    <property type="match status" value="1"/>
</dbReference>
<dbReference type="CDD" id="cd00488">
    <property type="entry name" value="PCD_DCoH"/>
    <property type="match status" value="1"/>
</dbReference>
<evidence type="ECO:0000313" key="7">
    <source>
        <dbReference type="Proteomes" id="UP000813461"/>
    </source>
</evidence>
<dbReference type="Proteomes" id="UP000813461">
    <property type="component" value="Unassembled WGS sequence"/>
</dbReference>
<dbReference type="SUPFAM" id="SSF55248">
    <property type="entry name" value="PCD-like"/>
    <property type="match status" value="1"/>
</dbReference>
<accession>A0A8K0R883</accession>
<evidence type="ECO:0000256" key="1">
    <source>
        <dbReference type="ARBA" id="ARBA00001554"/>
    </source>
</evidence>